<dbReference type="PROSITE" id="PS50011">
    <property type="entry name" value="PROTEIN_KINASE_DOM"/>
    <property type="match status" value="1"/>
</dbReference>
<proteinExistence type="predicted"/>
<keyword evidence="8" id="KW-0812">Transmembrane</keyword>
<gene>
    <name evidence="10" type="ORF">GCM10023198_01720</name>
</gene>
<keyword evidence="11" id="KW-1185">Reference proteome</keyword>
<keyword evidence="6" id="KW-0067">ATP-binding</keyword>
<sequence>MNAGDVVGERYRLERRLGAGGQGEVWEASDLNVFEQRVALKRAHAIDVEGDRRLEAEAEKLARIRHPNVVRVHDVVRDGDSRWIVMELLSGTALADCGRVSALDAARYGAQLADGLAAAHAEGILHRDVKPSNVLITEDGVAKLVDFGLARSKHSATTLTSADAIAGTPGFVAPEALDPGRPYTAASEVFALGATLFHATEGTTPWGAGSVTELIVRTSTEEVRSSRRAGDMTAVLARMLSRNPKDRPGLTAARDELRLIADGHGPSPAPASQHRLRILVAGAIALVLVVAGVVTAPLLADGQPDAASSPSTSPSEAGSRTRAPKPSPKPSAEDASEAKATPAPEPRATEQEPAEKTEPAPEAEARAALTQRAFAGGEKSADPCGLLGTRALGAFGGTRLDTDNDVFNQCEAVVTGSGTESAVKLTLYRGVEDLSGDQGTLNGLPVYRDDHELPESCDRDLVVDDYRVAIDAMQRDGESDLCGMAETAARRAAALISAEKIPSRAAARAGTFLGLDACALPGADALRAALSVDDLPSSRSAYGAWDCVWDGDDSREVRLFFQREEPLGSDEGERVTYSGHPVFLQGDRWEEGCLASVVGNQGKSPDGDGQVAELVRVHVTGGESSTDELCEATEEVARSVAAALPAR</sequence>
<evidence type="ECO:0000256" key="6">
    <source>
        <dbReference type="ARBA" id="ARBA00022840"/>
    </source>
</evidence>
<feature type="region of interest" description="Disordered" evidence="7">
    <location>
        <begin position="300"/>
        <end position="365"/>
    </location>
</feature>
<feature type="domain" description="Protein kinase" evidence="9">
    <location>
        <begin position="11"/>
        <end position="259"/>
    </location>
</feature>
<keyword evidence="2" id="KW-0723">Serine/threonine-protein kinase</keyword>
<accession>A0ABP8WCW8</accession>
<dbReference type="PANTHER" id="PTHR43289">
    <property type="entry name" value="MITOGEN-ACTIVATED PROTEIN KINASE KINASE KINASE 20-RELATED"/>
    <property type="match status" value="1"/>
</dbReference>
<dbReference type="Gene3D" id="3.30.200.20">
    <property type="entry name" value="Phosphorylase Kinase, domain 1"/>
    <property type="match status" value="1"/>
</dbReference>
<evidence type="ECO:0000256" key="8">
    <source>
        <dbReference type="SAM" id="Phobius"/>
    </source>
</evidence>
<evidence type="ECO:0000313" key="10">
    <source>
        <dbReference type="EMBL" id="GAA4687072.1"/>
    </source>
</evidence>
<evidence type="ECO:0000256" key="5">
    <source>
        <dbReference type="ARBA" id="ARBA00022777"/>
    </source>
</evidence>
<evidence type="ECO:0000313" key="11">
    <source>
        <dbReference type="Proteomes" id="UP001500843"/>
    </source>
</evidence>
<dbReference type="SUPFAM" id="SSF56112">
    <property type="entry name" value="Protein kinase-like (PK-like)"/>
    <property type="match status" value="1"/>
</dbReference>
<evidence type="ECO:0000256" key="2">
    <source>
        <dbReference type="ARBA" id="ARBA00022527"/>
    </source>
</evidence>
<evidence type="ECO:0000256" key="1">
    <source>
        <dbReference type="ARBA" id="ARBA00012513"/>
    </source>
</evidence>
<dbReference type="RefSeq" id="WP_253875398.1">
    <property type="nucleotide sequence ID" value="NZ_BAABHM010000002.1"/>
</dbReference>
<feature type="compositionally biased region" description="Low complexity" evidence="7">
    <location>
        <begin position="300"/>
        <end position="318"/>
    </location>
</feature>
<dbReference type="EC" id="2.7.11.1" evidence="1"/>
<dbReference type="PROSITE" id="PS00108">
    <property type="entry name" value="PROTEIN_KINASE_ST"/>
    <property type="match status" value="1"/>
</dbReference>
<keyword evidence="3" id="KW-0808">Transferase</keyword>
<name>A0ABP8WCW8_9MICO</name>
<dbReference type="Gene3D" id="1.10.510.10">
    <property type="entry name" value="Transferase(Phosphotransferase) domain 1"/>
    <property type="match status" value="1"/>
</dbReference>
<evidence type="ECO:0000259" key="9">
    <source>
        <dbReference type="PROSITE" id="PS50011"/>
    </source>
</evidence>
<organism evidence="10 11">
    <name type="scientific">Promicromonospora umidemergens</name>
    <dbReference type="NCBI Taxonomy" id="629679"/>
    <lineage>
        <taxon>Bacteria</taxon>
        <taxon>Bacillati</taxon>
        <taxon>Actinomycetota</taxon>
        <taxon>Actinomycetes</taxon>
        <taxon>Micrococcales</taxon>
        <taxon>Promicromonosporaceae</taxon>
        <taxon>Promicromonospora</taxon>
    </lineage>
</organism>
<keyword evidence="8" id="KW-1133">Transmembrane helix</keyword>
<dbReference type="InterPro" id="IPR000719">
    <property type="entry name" value="Prot_kinase_dom"/>
</dbReference>
<dbReference type="InterPro" id="IPR011009">
    <property type="entry name" value="Kinase-like_dom_sf"/>
</dbReference>
<evidence type="ECO:0000256" key="4">
    <source>
        <dbReference type="ARBA" id="ARBA00022741"/>
    </source>
</evidence>
<dbReference type="CDD" id="cd14014">
    <property type="entry name" value="STKc_PknB_like"/>
    <property type="match status" value="1"/>
</dbReference>
<dbReference type="SMART" id="SM00220">
    <property type="entry name" value="S_TKc"/>
    <property type="match status" value="1"/>
</dbReference>
<evidence type="ECO:0000256" key="3">
    <source>
        <dbReference type="ARBA" id="ARBA00022679"/>
    </source>
</evidence>
<dbReference type="Proteomes" id="UP001500843">
    <property type="component" value="Unassembled WGS sequence"/>
</dbReference>
<dbReference type="EMBL" id="BAABHM010000002">
    <property type="protein sequence ID" value="GAA4687072.1"/>
    <property type="molecule type" value="Genomic_DNA"/>
</dbReference>
<dbReference type="PANTHER" id="PTHR43289:SF6">
    <property type="entry name" value="SERINE_THREONINE-PROTEIN KINASE NEKL-3"/>
    <property type="match status" value="1"/>
</dbReference>
<feature type="compositionally biased region" description="Basic and acidic residues" evidence="7">
    <location>
        <begin position="347"/>
        <end position="365"/>
    </location>
</feature>
<dbReference type="Pfam" id="PF00069">
    <property type="entry name" value="Pkinase"/>
    <property type="match status" value="1"/>
</dbReference>
<feature type="transmembrane region" description="Helical" evidence="8">
    <location>
        <begin position="278"/>
        <end position="300"/>
    </location>
</feature>
<keyword evidence="4" id="KW-0547">Nucleotide-binding</keyword>
<keyword evidence="5" id="KW-0418">Kinase</keyword>
<dbReference type="InterPro" id="IPR008271">
    <property type="entry name" value="Ser/Thr_kinase_AS"/>
</dbReference>
<evidence type="ECO:0000256" key="7">
    <source>
        <dbReference type="SAM" id="MobiDB-lite"/>
    </source>
</evidence>
<comment type="caution">
    <text evidence="10">The sequence shown here is derived from an EMBL/GenBank/DDBJ whole genome shotgun (WGS) entry which is preliminary data.</text>
</comment>
<keyword evidence="8" id="KW-0472">Membrane</keyword>
<protein>
    <recommendedName>
        <fullName evidence="1">non-specific serine/threonine protein kinase</fullName>
        <ecNumber evidence="1">2.7.11.1</ecNumber>
    </recommendedName>
</protein>
<reference evidence="11" key="1">
    <citation type="journal article" date="2019" name="Int. J. Syst. Evol. Microbiol.">
        <title>The Global Catalogue of Microorganisms (GCM) 10K type strain sequencing project: providing services to taxonomists for standard genome sequencing and annotation.</title>
        <authorList>
            <consortium name="The Broad Institute Genomics Platform"/>
            <consortium name="The Broad Institute Genome Sequencing Center for Infectious Disease"/>
            <person name="Wu L."/>
            <person name="Ma J."/>
        </authorList>
    </citation>
    <scope>NUCLEOTIDE SEQUENCE [LARGE SCALE GENOMIC DNA]</scope>
    <source>
        <strain evidence="11">JCM 17975</strain>
    </source>
</reference>